<evidence type="ECO:0000313" key="4">
    <source>
        <dbReference type="Proteomes" id="UP000031523"/>
    </source>
</evidence>
<dbReference type="InterPro" id="IPR014144">
    <property type="entry name" value="LigD_PE_domain"/>
</dbReference>
<gene>
    <name evidence="3" type="ORF">SLNWT_5553</name>
</gene>
<evidence type="ECO:0000259" key="2">
    <source>
        <dbReference type="Pfam" id="PF13298"/>
    </source>
</evidence>
<dbReference type="NCBIfam" id="TIGR02777">
    <property type="entry name" value="LigD_PE_dom"/>
    <property type="match status" value="1"/>
</dbReference>
<dbReference type="EMBL" id="CP010519">
    <property type="protein sequence ID" value="AJE85929.1"/>
    <property type="molecule type" value="Genomic_DNA"/>
</dbReference>
<reference evidence="3 4" key="1">
    <citation type="submission" date="2015-01" db="EMBL/GenBank/DDBJ databases">
        <title>Enhanced salinomycin production by adjusting the supply of polyketide extender units in Streptomyce albus DSM 41398.</title>
        <authorList>
            <person name="Lu C."/>
        </authorList>
    </citation>
    <scope>NUCLEOTIDE SEQUENCE [LARGE SCALE GENOMIC DNA]</scope>
    <source>
        <strain evidence="4">ATCC 21838 / DSM 41398 / FERM P-419 / JCM 4703 / NBRC 107858</strain>
    </source>
</reference>
<dbReference type="PANTHER" id="PTHR39465:SF1">
    <property type="entry name" value="DNA LIGASE D 3'-PHOSPHOESTERASE DOMAIN-CONTAINING PROTEIN"/>
    <property type="match status" value="1"/>
</dbReference>
<dbReference type="PANTHER" id="PTHR39465">
    <property type="entry name" value="DNA LIGASE D, 3'-PHOSPHOESTERASE DOMAIN"/>
    <property type="match status" value="1"/>
</dbReference>
<dbReference type="Proteomes" id="UP000031523">
    <property type="component" value="Chromosome"/>
</dbReference>
<sequence>MEAGGGRARREAADVSENRATGTGGDGARDGKLATYREKRRFQRTREPRGADSGEGAGPGGRPVFVVQIHDARAMHFDFRLEVDGVLRSWAVPKGPSADIHDKRLAMPTEDHPMEYREFEGVIARGEYGAGTVIVWDEGTYEPLAGSTDDKGRTFAEALDHGHATFRLHGSKLHGAYALTRFRGGQDSGDRESWLLVKKRDARADGHDAPDPQRARSARTGRTLRQVAAESTPERPAESWETVGEDRTGGGEGRTGGDDRTDGGDRRSSGDRGSGRDRGRGRDRKSGGDRPGGGDAPSSGSAESSSGREAS</sequence>
<organism evidence="3 4">
    <name type="scientific">Streptomyces albus (strain ATCC 21838 / DSM 41398 / FERM P-419 / JCM 4703 / NBRC 107858)</name>
    <dbReference type="NCBI Taxonomy" id="1081613"/>
    <lineage>
        <taxon>Bacteria</taxon>
        <taxon>Bacillati</taxon>
        <taxon>Actinomycetota</taxon>
        <taxon>Actinomycetes</taxon>
        <taxon>Kitasatosporales</taxon>
        <taxon>Streptomycetaceae</taxon>
        <taxon>Streptomyces</taxon>
    </lineage>
</organism>
<feature type="region of interest" description="Disordered" evidence="1">
    <location>
        <begin position="1"/>
        <end position="62"/>
    </location>
</feature>
<proteinExistence type="predicted"/>
<name>A0A0B5EVW2_STRA4</name>
<dbReference type="AlphaFoldDB" id="A0A0B5EVW2"/>
<feature type="compositionally biased region" description="Basic and acidic residues" evidence="1">
    <location>
        <begin position="232"/>
        <end position="288"/>
    </location>
</feature>
<keyword evidence="4" id="KW-1185">Reference proteome</keyword>
<feature type="compositionally biased region" description="Basic and acidic residues" evidence="1">
    <location>
        <begin position="8"/>
        <end position="17"/>
    </location>
</feature>
<feature type="compositionally biased region" description="Low complexity" evidence="1">
    <location>
        <begin position="296"/>
        <end position="311"/>
    </location>
</feature>
<feature type="domain" description="DNA ligase D 3'-phosphoesterase" evidence="2">
    <location>
        <begin position="68"/>
        <end position="181"/>
    </location>
</feature>
<feature type="region of interest" description="Disordered" evidence="1">
    <location>
        <begin position="201"/>
        <end position="311"/>
    </location>
</feature>
<accession>A0A0B5EVW2</accession>
<dbReference type="Pfam" id="PF13298">
    <property type="entry name" value="LigD_N"/>
    <property type="match status" value="1"/>
</dbReference>
<keyword evidence="3" id="KW-0436">Ligase</keyword>
<feature type="compositionally biased region" description="Basic and acidic residues" evidence="1">
    <location>
        <begin position="27"/>
        <end position="37"/>
    </location>
</feature>
<feature type="compositionally biased region" description="Basic and acidic residues" evidence="1">
    <location>
        <begin position="201"/>
        <end position="214"/>
    </location>
</feature>
<dbReference type="KEGG" id="sals:SLNWT_5553"/>
<dbReference type="GO" id="GO:0016874">
    <property type="term" value="F:ligase activity"/>
    <property type="evidence" value="ECO:0007669"/>
    <property type="project" value="UniProtKB-KW"/>
</dbReference>
<protein>
    <submittedName>
        <fullName evidence="3">DNA ligase D, 3'-phosphoesterase domain-containing protein</fullName>
    </submittedName>
</protein>
<evidence type="ECO:0000256" key="1">
    <source>
        <dbReference type="SAM" id="MobiDB-lite"/>
    </source>
</evidence>
<evidence type="ECO:0000313" key="3">
    <source>
        <dbReference type="EMBL" id="AJE85929.1"/>
    </source>
</evidence>